<evidence type="ECO:0000313" key="2">
    <source>
        <dbReference type="EMBL" id="CAH0552907.1"/>
    </source>
</evidence>
<dbReference type="SUPFAM" id="SSF47323">
    <property type="entry name" value="Anticodon-binding domain of a subclass of class I aminoacyl-tRNA synthetases"/>
    <property type="match status" value="1"/>
</dbReference>
<dbReference type="GO" id="GO:0006420">
    <property type="term" value="P:arginyl-tRNA aminoacylation"/>
    <property type="evidence" value="ECO:0007669"/>
    <property type="project" value="InterPro"/>
</dbReference>
<dbReference type="InterPro" id="IPR037380">
    <property type="entry name" value="DALRD3"/>
</dbReference>
<dbReference type="InterPro" id="IPR009080">
    <property type="entry name" value="tRNAsynth_Ia_anticodon-bd"/>
</dbReference>
<evidence type="ECO:0000313" key="3">
    <source>
        <dbReference type="Proteomes" id="UP001154078"/>
    </source>
</evidence>
<dbReference type="Pfam" id="PF05746">
    <property type="entry name" value="DALR_1"/>
    <property type="match status" value="1"/>
</dbReference>
<accession>A0A9P0FGX0</accession>
<dbReference type="PANTHER" id="PTHR16043">
    <property type="entry name" value="DALRD3 PROTEIN"/>
    <property type="match status" value="1"/>
</dbReference>
<dbReference type="OrthoDB" id="9990834at2759"/>
<dbReference type="GO" id="GO:0005524">
    <property type="term" value="F:ATP binding"/>
    <property type="evidence" value="ECO:0007669"/>
    <property type="project" value="InterPro"/>
</dbReference>
<dbReference type="Proteomes" id="UP001154078">
    <property type="component" value="Chromosome 3"/>
</dbReference>
<proteinExistence type="predicted"/>
<organism evidence="2 3">
    <name type="scientific">Brassicogethes aeneus</name>
    <name type="common">Rape pollen beetle</name>
    <name type="synonym">Meligethes aeneus</name>
    <dbReference type="NCBI Taxonomy" id="1431903"/>
    <lineage>
        <taxon>Eukaryota</taxon>
        <taxon>Metazoa</taxon>
        <taxon>Ecdysozoa</taxon>
        <taxon>Arthropoda</taxon>
        <taxon>Hexapoda</taxon>
        <taxon>Insecta</taxon>
        <taxon>Pterygota</taxon>
        <taxon>Neoptera</taxon>
        <taxon>Endopterygota</taxon>
        <taxon>Coleoptera</taxon>
        <taxon>Polyphaga</taxon>
        <taxon>Cucujiformia</taxon>
        <taxon>Nitidulidae</taxon>
        <taxon>Meligethinae</taxon>
        <taxon>Brassicogethes</taxon>
    </lineage>
</organism>
<feature type="domain" description="DALR anticodon binding" evidence="1">
    <location>
        <begin position="283"/>
        <end position="419"/>
    </location>
</feature>
<reference evidence="2" key="1">
    <citation type="submission" date="2021-12" db="EMBL/GenBank/DDBJ databases">
        <authorList>
            <person name="King R."/>
        </authorList>
    </citation>
    <scope>NUCLEOTIDE SEQUENCE</scope>
</reference>
<dbReference type="Gene3D" id="1.10.730.10">
    <property type="entry name" value="Isoleucyl-tRNA Synthetase, Domain 1"/>
    <property type="match status" value="1"/>
</dbReference>
<dbReference type="SMART" id="SM00836">
    <property type="entry name" value="DALR_1"/>
    <property type="match status" value="1"/>
</dbReference>
<evidence type="ECO:0000259" key="1">
    <source>
        <dbReference type="SMART" id="SM00836"/>
    </source>
</evidence>
<dbReference type="EMBL" id="OV121134">
    <property type="protein sequence ID" value="CAH0552907.1"/>
    <property type="molecule type" value="Genomic_DNA"/>
</dbReference>
<dbReference type="InterPro" id="IPR008909">
    <property type="entry name" value="DALR_anticod-bd"/>
</dbReference>
<keyword evidence="3" id="KW-1185">Reference proteome</keyword>
<name>A0A9P0FGX0_BRAAE</name>
<dbReference type="GO" id="GO:0000049">
    <property type="term" value="F:tRNA binding"/>
    <property type="evidence" value="ECO:0007669"/>
    <property type="project" value="TreeGrafter"/>
</dbReference>
<dbReference type="GO" id="GO:0004814">
    <property type="term" value="F:arginine-tRNA ligase activity"/>
    <property type="evidence" value="ECO:0007669"/>
    <property type="project" value="InterPro"/>
</dbReference>
<dbReference type="AlphaFoldDB" id="A0A9P0FGX0"/>
<sequence length="419" mass="48838">MDLEDFISNLSKYLIGDTPNNSNIIRKHTRNLDVLGDISFPLNLKNWHNLLDSSKVVKEGTIFDNLNHNKSWNNQLEDLKKASEEWRLHIFKFKKIKNDLHIFLLKHKVFAHTLPQVFNCGDSYGSSAIIKRNINVIVDADVHKTNETKDLTQLRITILHNTLNNLVKYCEDKNTDGECSVYLSSKHVANPNCIICGPILNKDNMKDTETTAEDIFRERRIDMMDSAQHRFHVPVTNTPYWQVFFQKLGKGAVTIELLSVKPNKATKLLLKDSRTANKGPAFIFYNCARLSVLFKEFDKHVKEKNTYPELPSVDQIDFKLLNQPEEWELLYVYILQFPLIVQSCVKDLEKGIYNPQNLVQFLSNLSSVFSIYYRRVRILIKPRDHLYSQIHARIYLLKALEVVYHNSLRLLNIEPIKHM</sequence>
<gene>
    <name evidence="2" type="ORF">MELIAE_LOCUS5035</name>
</gene>
<protein>
    <recommendedName>
        <fullName evidence="1">DALR anticodon binding domain-containing protein</fullName>
    </recommendedName>
</protein>
<dbReference type="GO" id="GO:0106217">
    <property type="term" value="P:tRNA C3-cytosine methylation"/>
    <property type="evidence" value="ECO:0007669"/>
    <property type="project" value="TreeGrafter"/>
</dbReference>
<dbReference type="PANTHER" id="PTHR16043:SF1">
    <property type="entry name" value="DALR ANTICODON-BINDING DOMAIN-CONTAINING PROTEIN 3"/>
    <property type="match status" value="1"/>
</dbReference>